<feature type="compositionally biased region" description="Basic and acidic residues" evidence="5">
    <location>
        <begin position="332"/>
        <end position="360"/>
    </location>
</feature>
<feature type="region of interest" description="Disordered" evidence="5">
    <location>
        <begin position="1"/>
        <end position="65"/>
    </location>
</feature>
<dbReference type="PANTHER" id="PTHR14212">
    <property type="entry name" value="U4/U6-ASSOCIATED RNA SPLICING FACTOR-RELATED"/>
    <property type="match status" value="1"/>
</dbReference>
<proteinExistence type="predicted"/>
<dbReference type="GO" id="GO:0000398">
    <property type="term" value="P:mRNA splicing, via spliceosome"/>
    <property type="evidence" value="ECO:0007669"/>
    <property type="project" value="InterPro"/>
</dbReference>
<dbReference type="InterPro" id="IPR010541">
    <property type="entry name" value="Prp3_C"/>
</dbReference>
<dbReference type="PANTHER" id="PTHR14212:SF0">
    <property type="entry name" value="U4_U6 SMALL NUCLEAR RIBONUCLEOPROTEIN PRP3"/>
    <property type="match status" value="1"/>
</dbReference>
<accession>A0A0G4FMF4</accession>
<feature type="compositionally biased region" description="Low complexity" evidence="5">
    <location>
        <begin position="41"/>
        <end position="65"/>
    </location>
</feature>
<keyword evidence="4" id="KW-0539">Nucleus</keyword>
<gene>
    <name evidence="8" type="ORF">Cvel_17696</name>
</gene>
<evidence type="ECO:0000256" key="4">
    <source>
        <dbReference type="ARBA" id="ARBA00023242"/>
    </source>
</evidence>
<feature type="compositionally biased region" description="Basic and acidic residues" evidence="5">
    <location>
        <begin position="438"/>
        <end position="462"/>
    </location>
</feature>
<dbReference type="VEuPathDB" id="CryptoDB:Cvel_17696"/>
<evidence type="ECO:0000256" key="1">
    <source>
        <dbReference type="ARBA" id="ARBA00004123"/>
    </source>
</evidence>
<feature type="region of interest" description="Disordered" evidence="5">
    <location>
        <begin position="609"/>
        <end position="634"/>
    </location>
</feature>
<evidence type="ECO:0000256" key="2">
    <source>
        <dbReference type="ARBA" id="ARBA00022664"/>
    </source>
</evidence>
<feature type="region of interest" description="Disordered" evidence="5">
    <location>
        <begin position="548"/>
        <end position="579"/>
    </location>
</feature>
<feature type="domain" description="Pre-mRNA-splicing factor 3" evidence="7">
    <location>
        <begin position="264"/>
        <end position="622"/>
    </location>
</feature>
<comment type="subcellular location">
    <subcellularLocation>
        <location evidence="1">Nucleus</location>
    </subcellularLocation>
</comment>
<dbReference type="CDD" id="cd24162">
    <property type="entry name" value="Prp3_C"/>
    <property type="match status" value="1"/>
</dbReference>
<keyword evidence="3" id="KW-0508">mRNA splicing</keyword>
<dbReference type="Pfam" id="PF08572">
    <property type="entry name" value="PRP3"/>
    <property type="match status" value="1"/>
</dbReference>
<evidence type="ECO:0000259" key="6">
    <source>
        <dbReference type="Pfam" id="PF06544"/>
    </source>
</evidence>
<feature type="compositionally biased region" description="Low complexity" evidence="5">
    <location>
        <begin position="463"/>
        <end position="479"/>
    </location>
</feature>
<feature type="region of interest" description="Disordered" evidence="5">
    <location>
        <begin position="393"/>
        <end position="490"/>
    </location>
</feature>
<evidence type="ECO:0000259" key="7">
    <source>
        <dbReference type="Pfam" id="PF08572"/>
    </source>
</evidence>
<reference evidence="8" key="1">
    <citation type="submission" date="2014-11" db="EMBL/GenBank/DDBJ databases">
        <authorList>
            <person name="Otto D Thomas"/>
            <person name="Naeem Raeece"/>
        </authorList>
    </citation>
    <scope>NUCLEOTIDE SEQUENCE</scope>
</reference>
<feature type="region of interest" description="Disordered" evidence="5">
    <location>
        <begin position="329"/>
        <end position="360"/>
    </location>
</feature>
<feature type="compositionally biased region" description="Basic and acidic residues" evidence="5">
    <location>
        <begin position="1"/>
        <end position="13"/>
    </location>
</feature>
<protein>
    <submittedName>
        <fullName evidence="8">Uncharacterized protein</fullName>
    </submittedName>
</protein>
<dbReference type="EMBL" id="CDMZ01000472">
    <property type="protein sequence ID" value="CEM15026.1"/>
    <property type="molecule type" value="Genomic_DNA"/>
</dbReference>
<evidence type="ECO:0000256" key="3">
    <source>
        <dbReference type="ARBA" id="ARBA00023187"/>
    </source>
</evidence>
<dbReference type="Pfam" id="PF06544">
    <property type="entry name" value="Prp3_C"/>
    <property type="match status" value="1"/>
</dbReference>
<evidence type="ECO:0000256" key="5">
    <source>
        <dbReference type="SAM" id="MobiDB-lite"/>
    </source>
</evidence>
<organism evidence="8">
    <name type="scientific">Chromera velia CCMP2878</name>
    <dbReference type="NCBI Taxonomy" id="1169474"/>
    <lineage>
        <taxon>Eukaryota</taxon>
        <taxon>Sar</taxon>
        <taxon>Alveolata</taxon>
        <taxon>Colpodellida</taxon>
        <taxon>Chromeraceae</taxon>
        <taxon>Chromera</taxon>
    </lineage>
</organism>
<keyword evidence="2" id="KW-0507">mRNA processing</keyword>
<feature type="compositionally biased region" description="Low complexity" evidence="5">
    <location>
        <begin position="399"/>
        <end position="434"/>
    </location>
</feature>
<evidence type="ECO:0000313" key="8">
    <source>
        <dbReference type="EMBL" id="CEM15026.1"/>
    </source>
</evidence>
<dbReference type="InterPro" id="IPR027104">
    <property type="entry name" value="Prp3"/>
</dbReference>
<dbReference type="PhylomeDB" id="A0A0G4FMF4"/>
<dbReference type="AlphaFoldDB" id="A0A0G4FMF4"/>
<name>A0A0G4FMF4_9ALVE</name>
<sequence>MAEEVDAKNKRTFAEALGGAGGTEGQPRTRKTRWGQAPSESAQTNGTASSSSAAAAAAPAANGSAAPSAAALMAQQIQQNPGVSVDLTAVIKAREALEAAKRQMEYQKKVQEHLVRLKAGGGGGAPPPPAAAAAAAGAGMGAVGGLGTLGALGGGAAGVGALSSLGGSVPAPPPGMGMGMGGGGATGVVGGGLGGTGPKAPGKLRLDQQGRTVDEFGNVVEMKPQVTSTLKVNINKERTQRTQQVMIQAARQAQDTSKITKSKWFDDSLAAPKPTAAAMGRTQKKGLSFVDQGKYVRQEVSMQRKAAAKALGLEFKKAGIMKKYLKEEEDDPNKIEVKWEPPVKEDEGAQEARREEERREAIEAVPDVEWWDLFILTKEGEKDTRQAGAEGEEMKILKGEGQQTQQTPAAGAGEETEAAAGASSSSSSAAAASTDLPSTKEPKAKEEEGGEAAEKEKEKEASADGPGTASSSPPAGDGASPPPPTSSFSSLPAILQGISLTGVTTGQSYTINPFRITHLVEHPVPIQPPAEAGAPAVVSMYLTLREKKKLRRRKRQEKEKEKQNKIRLGQLPPPPPKVKLSNLMRVLKNESVAEPSKAERVARQQMAERLKRHEDANEARRLDPEAKKEKKEAKWKAGTDLQHEVCVWAVKYLANKRHLFKVDMNAQQYHLKGAALVCAQLPFHLVVVEGGTRAVTRYSKLMMRRINWGEEVEAARAREDDADESDEEREESRNCHLVWRGVLKDPVFKKWSVIVAKDVEEARSQMKSQDAEHYLEMMLKWRDPQRDI</sequence>
<feature type="domain" description="Small nuclear ribonucleoprotein Prp3 C-terminal" evidence="6">
    <location>
        <begin position="647"/>
        <end position="777"/>
    </location>
</feature>
<dbReference type="InterPro" id="IPR013881">
    <property type="entry name" value="Pre-mRNA_splic_Prp3_dom"/>
</dbReference>
<dbReference type="GO" id="GO:0046540">
    <property type="term" value="C:U4/U6 x U5 tri-snRNP complex"/>
    <property type="evidence" value="ECO:0007669"/>
    <property type="project" value="InterPro"/>
</dbReference>